<accession>A0A1X7SNS3</accession>
<dbReference type="EnsemblMetazoa" id="Aqu2.1.03744_001">
    <property type="protein sequence ID" value="Aqu2.1.03744_001"/>
    <property type="gene ID" value="Aqu2.1.03744"/>
</dbReference>
<protein>
    <submittedName>
        <fullName evidence="1">Uncharacterized protein</fullName>
    </submittedName>
</protein>
<reference evidence="1" key="1">
    <citation type="submission" date="2017-05" db="UniProtKB">
        <authorList>
            <consortium name="EnsemblMetazoa"/>
        </authorList>
    </citation>
    <scope>IDENTIFICATION</scope>
</reference>
<proteinExistence type="predicted"/>
<evidence type="ECO:0000313" key="1">
    <source>
        <dbReference type="EnsemblMetazoa" id="Aqu2.1.03744_001"/>
    </source>
</evidence>
<dbReference type="InParanoid" id="A0A1X7SNS3"/>
<sequence length="77" mass="9024">MLAPTRYCAHMGCDQNRRDQNRRDWRRTYIPYIHTYGGRETSPEWGSLMLAPTSTVLLDSLFSDEPFEVLLYSVIQP</sequence>
<organism evidence="1">
    <name type="scientific">Amphimedon queenslandica</name>
    <name type="common">Sponge</name>
    <dbReference type="NCBI Taxonomy" id="400682"/>
    <lineage>
        <taxon>Eukaryota</taxon>
        <taxon>Metazoa</taxon>
        <taxon>Porifera</taxon>
        <taxon>Demospongiae</taxon>
        <taxon>Heteroscleromorpha</taxon>
        <taxon>Haplosclerida</taxon>
        <taxon>Niphatidae</taxon>
        <taxon>Amphimedon</taxon>
    </lineage>
</organism>
<name>A0A1X7SNS3_AMPQE</name>
<dbReference type="AlphaFoldDB" id="A0A1X7SNS3"/>